<feature type="transmembrane region" description="Helical" evidence="1">
    <location>
        <begin position="248"/>
        <end position="271"/>
    </location>
</feature>
<reference evidence="2 3" key="1">
    <citation type="submission" date="2020-08" db="EMBL/GenBank/DDBJ databases">
        <title>Sequencing the genomes of 1000 actinobacteria strains.</title>
        <authorList>
            <person name="Klenk H.-P."/>
        </authorList>
    </citation>
    <scope>NUCLEOTIDE SEQUENCE [LARGE SCALE GENOMIC DNA]</scope>
    <source>
        <strain evidence="2 3">DSM 45084</strain>
    </source>
</reference>
<sequence length="646" mass="71470">MLEVENHNVASDDARVEQQIGVQLTECVFHSANIYTVTEDDTAERRYEVALAYLAGGVPRRAEDLLRELAFGVDQTSGHVYHYVLSVFSDRGLGDLTKDLTAGLRDARKIAEGLPDDGWGRANRVVWSLFDHVRKDRSGDTFAAVEAFGRLPAPRQDEIATHLSRLVAGSVEQRLNAERKHQVGVERLSGDRIGRVWKYFEPDPAPPSRYEPRLELPRLTGRRSAVLGAVAAAVSAVGLFTGPFTASFWGGLAVMVAGCAVMGGFGVAHTAHLVQVALRREAAESAGGRGAATPVDRLIDHCFRETRPEFAHDWPNYAAGYAARLKTRFNAQLWDQDRVSLRRWKWLFDWHARRVADRWPHHDPIVRPEGTVPGGARLWQVVGVLVTLAGLGLLLVAAQRWWAVPLAVGGGFALPTVLEVLAARRAVLRPRREADALFDEENDEFLRWRAELADRPGDGEMARWLALDKAHLKSAVLRGGDIGERDLVSHVVLTQPAPGARRGSVTHGPPRYSAYLVTVILLTRRGVQASRVYLDFGSGEVKNEVRDVFGYDRIVSASLRMEDGRRVRRREFRLTLVNGAEIITVAERLDAGSDTAAADEAELERLAAETSGMDAALPVLLAVAREGTAWIGFELERQSLRSRDWE</sequence>
<feature type="transmembrane region" description="Helical" evidence="1">
    <location>
        <begin position="224"/>
        <end position="242"/>
    </location>
</feature>
<dbReference type="EMBL" id="JACHJS010000001">
    <property type="protein sequence ID" value="MBB4965927.1"/>
    <property type="molecule type" value="Genomic_DNA"/>
</dbReference>
<dbReference type="RefSeq" id="WP_184669652.1">
    <property type="nucleotide sequence ID" value="NZ_JACHJS010000001.1"/>
</dbReference>
<comment type="caution">
    <text evidence="2">The sequence shown here is derived from an EMBL/GenBank/DDBJ whole genome shotgun (WGS) entry which is preliminary data.</text>
</comment>
<keyword evidence="1" id="KW-0472">Membrane</keyword>
<protein>
    <submittedName>
        <fullName evidence="2">Uncharacterized protein</fullName>
    </submittedName>
</protein>
<name>A0A7W7WWF2_9PSEU</name>
<proteinExistence type="predicted"/>
<dbReference type="Proteomes" id="UP000542674">
    <property type="component" value="Unassembled WGS sequence"/>
</dbReference>
<feature type="transmembrane region" description="Helical" evidence="1">
    <location>
        <begin position="402"/>
        <end position="422"/>
    </location>
</feature>
<dbReference type="AlphaFoldDB" id="A0A7W7WWF2"/>
<gene>
    <name evidence="2" type="ORF">F4559_003286</name>
</gene>
<keyword evidence="1" id="KW-1133">Transmembrane helix</keyword>
<evidence type="ECO:0000256" key="1">
    <source>
        <dbReference type="SAM" id="Phobius"/>
    </source>
</evidence>
<evidence type="ECO:0000313" key="2">
    <source>
        <dbReference type="EMBL" id="MBB4965927.1"/>
    </source>
</evidence>
<organism evidence="2 3">
    <name type="scientific">Saccharothrix violaceirubra</name>
    <dbReference type="NCBI Taxonomy" id="413306"/>
    <lineage>
        <taxon>Bacteria</taxon>
        <taxon>Bacillati</taxon>
        <taxon>Actinomycetota</taxon>
        <taxon>Actinomycetes</taxon>
        <taxon>Pseudonocardiales</taxon>
        <taxon>Pseudonocardiaceae</taxon>
        <taxon>Saccharothrix</taxon>
    </lineage>
</organism>
<evidence type="ECO:0000313" key="3">
    <source>
        <dbReference type="Proteomes" id="UP000542674"/>
    </source>
</evidence>
<keyword evidence="1" id="KW-0812">Transmembrane</keyword>
<accession>A0A7W7WWF2</accession>
<keyword evidence="3" id="KW-1185">Reference proteome</keyword>
<feature type="transmembrane region" description="Helical" evidence="1">
    <location>
        <begin position="378"/>
        <end position="396"/>
    </location>
</feature>